<evidence type="ECO:0000313" key="2">
    <source>
        <dbReference type="WBParaSite" id="Csp11.Scaffold460.g1466.t1"/>
    </source>
</evidence>
<dbReference type="InterPro" id="IPR013320">
    <property type="entry name" value="ConA-like_dom_sf"/>
</dbReference>
<keyword evidence="1" id="KW-1185">Reference proteome</keyword>
<dbReference type="AlphaFoldDB" id="A0A1I7T1C0"/>
<name>A0A1I7T1C0_9PELO</name>
<protein>
    <submittedName>
        <fullName evidence="2">MAM domain-containing protein</fullName>
    </submittedName>
</protein>
<dbReference type="SUPFAM" id="SSF49899">
    <property type="entry name" value="Concanavalin A-like lectins/glucanases"/>
    <property type="match status" value="1"/>
</dbReference>
<dbReference type="Proteomes" id="UP000095282">
    <property type="component" value="Unplaced"/>
</dbReference>
<accession>A0A1I7T1C0</accession>
<reference evidence="2" key="1">
    <citation type="submission" date="2016-11" db="UniProtKB">
        <authorList>
            <consortium name="WormBaseParasite"/>
        </authorList>
    </citation>
    <scope>IDENTIFICATION</scope>
</reference>
<sequence>MKHATKCIFSSTDSTWYKYVYELLFTENRLNSEYSLACHSLGSQYDQFTSRRARARGVSSLQRTSENAIDFDYLTSNLPYSATDIRSISSLTPLPNKPLLTVSDGGKLTCNFDDEMEYCGWHNAENTEMKFWKGKLDPENSFDSERFTAGSSLLFSTDNNFLLAGGEPMVFSKTAAIEMEIPCQYGDADIKFDFWTNTLNVDVRYCIAKVSEDFNNCSILQRVSNPLYFSVPTTADGLKVRIEVTNIDADSITLLDNLHYNGQICELIDEATEHSFVEFNGESSSFPSLITGQPLSSTDPNVVQKFFEDSENNIDDKETSSDFSIQIFFVADNVKKHQFLALDNIRVESIDGSILC</sequence>
<evidence type="ECO:0000313" key="1">
    <source>
        <dbReference type="Proteomes" id="UP000095282"/>
    </source>
</evidence>
<dbReference type="WBParaSite" id="Csp11.Scaffold460.g1466.t1">
    <property type="protein sequence ID" value="Csp11.Scaffold460.g1466.t1"/>
    <property type="gene ID" value="Csp11.Scaffold460.g1466"/>
</dbReference>
<organism evidence="1 2">
    <name type="scientific">Caenorhabditis tropicalis</name>
    <dbReference type="NCBI Taxonomy" id="1561998"/>
    <lineage>
        <taxon>Eukaryota</taxon>
        <taxon>Metazoa</taxon>
        <taxon>Ecdysozoa</taxon>
        <taxon>Nematoda</taxon>
        <taxon>Chromadorea</taxon>
        <taxon>Rhabditida</taxon>
        <taxon>Rhabditina</taxon>
        <taxon>Rhabditomorpha</taxon>
        <taxon>Rhabditoidea</taxon>
        <taxon>Rhabditidae</taxon>
        <taxon>Peloderinae</taxon>
        <taxon>Caenorhabditis</taxon>
    </lineage>
</organism>
<dbReference type="STRING" id="1561998.A0A1I7T1C0"/>
<proteinExistence type="predicted"/>